<keyword evidence="3" id="KW-0418">Kinase</keyword>
<dbReference type="AlphaFoldDB" id="A0AAN4ZEY2"/>
<dbReference type="InterPro" id="IPR000719">
    <property type="entry name" value="Prot_kinase_dom"/>
</dbReference>
<dbReference type="PANTHER" id="PTHR11042">
    <property type="entry name" value="EUKARYOTIC TRANSLATION INITIATION FACTOR 2-ALPHA KINASE EIF2-ALPHA KINASE -RELATED"/>
    <property type="match status" value="1"/>
</dbReference>
<evidence type="ECO:0000256" key="5">
    <source>
        <dbReference type="PROSITE-ProRule" id="PRU10141"/>
    </source>
</evidence>
<dbReference type="PROSITE" id="PS50011">
    <property type="entry name" value="PROTEIN_KINASE_DOM"/>
    <property type="match status" value="1"/>
</dbReference>
<evidence type="ECO:0000256" key="2">
    <source>
        <dbReference type="ARBA" id="ARBA00022741"/>
    </source>
</evidence>
<dbReference type="InterPro" id="IPR011009">
    <property type="entry name" value="Kinase-like_dom_sf"/>
</dbReference>
<reference evidence="8" key="1">
    <citation type="submission" date="2022-10" db="EMBL/GenBank/DDBJ databases">
        <title>Genome assembly of Pristionchus species.</title>
        <authorList>
            <person name="Yoshida K."/>
            <person name="Sommer R.J."/>
        </authorList>
    </citation>
    <scope>NUCLEOTIDE SEQUENCE [LARGE SCALE GENOMIC DNA]</scope>
    <source>
        <strain evidence="8">RS5460</strain>
    </source>
</reference>
<keyword evidence="1" id="KW-0808">Transferase</keyword>
<sequence length="573" mass="64785">SNSPNPHTWELDEEDDETSLKITRKKRIPFNDVAYQLDNGKFIYCELGEDLYVKQGQEKIYADLPCIGISGAAVHGNAFYFTSHHEGMVCKATHSSGGGISVSSRETFGGEKFFGNGLCIRKVNGKGYAYGMWDDSDRDGILIDSSFVKWNEVYLSRIHRGILVFVSTSAESYLSVTKLGAGAIVVKPYGHVEVYANDAYPWIYLITKEGEIHVVDMTTLKLLPAVTLRDVSDIYHICGVFNGIITVKGRLHDGNEDYLLSAQLPHVNSHINENMQEFQSRFRNYFTINKILGGGGNGVVFKVTHMRDESNYAIKRIAVSREKETHVLQEVKEIADLDHPRIIRYFNTWIEGPPEGWQSDVDMNIARRNSSSGNILRMDYQSNSSFIYMHMELCTYSLAGWLNQNRAASTRSIPRTKSWFKQILSAIDYIHDMDLIHGNLKPSNVLFADEDNLKVSDIGLPTERMEKRGSEPKGKNISADLYKSPEEIEFNAILHNSSKSDVFALGLILVELSRAMTFEEKIKAFSDYRLGKQSDRIENIAMAELVELLTRVYPGIRPTCKEILSHPYLVNDN</sequence>
<evidence type="ECO:0000256" key="4">
    <source>
        <dbReference type="ARBA" id="ARBA00022840"/>
    </source>
</evidence>
<dbReference type="InterPro" id="IPR050339">
    <property type="entry name" value="CC_SR_Kinase"/>
</dbReference>
<dbReference type="GO" id="GO:0005737">
    <property type="term" value="C:cytoplasm"/>
    <property type="evidence" value="ECO:0007669"/>
    <property type="project" value="TreeGrafter"/>
</dbReference>
<dbReference type="PANTHER" id="PTHR11042:SF91">
    <property type="entry name" value="EUKARYOTIC TRANSLATION INITIATION FACTOR 2-ALPHA KINASE"/>
    <property type="match status" value="1"/>
</dbReference>
<organism evidence="7 8">
    <name type="scientific">Pristionchus mayeri</name>
    <dbReference type="NCBI Taxonomy" id="1317129"/>
    <lineage>
        <taxon>Eukaryota</taxon>
        <taxon>Metazoa</taxon>
        <taxon>Ecdysozoa</taxon>
        <taxon>Nematoda</taxon>
        <taxon>Chromadorea</taxon>
        <taxon>Rhabditida</taxon>
        <taxon>Rhabditina</taxon>
        <taxon>Diplogasteromorpha</taxon>
        <taxon>Diplogasteroidea</taxon>
        <taxon>Neodiplogasteridae</taxon>
        <taxon>Pristionchus</taxon>
    </lineage>
</organism>
<dbReference type="PROSITE" id="PS00107">
    <property type="entry name" value="PROTEIN_KINASE_ATP"/>
    <property type="match status" value="1"/>
</dbReference>
<accession>A0AAN4ZEY2</accession>
<feature type="domain" description="Protein kinase" evidence="6">
    <location>
        <begin position="286"/>
        <end position="569"/>
    </location>
</feature>
<dbReference type="GO" id="GO:0004694">
    <property type="term" value="F:eukaryotic translation initiation factor 2alpha kinase activity"/>
    <property type="evidence" value="ECO:0007669"/>
    <property type="project" value="TreeGrafter"/>
</dbReference>
<dbReference type="Gene3D" id="1.10.510.10">
    <property type="entry name" value="Transferase(Phosphotransferase) domain 1"/>
    <property type="match status" value="1"/>
</dbReference>
<dbReference type="Pfam" id="PF00069">
    <property type="entry name" value="Pkinase"/>
    <property type="match status" value="1"/>
</dbReference>
<comment type="caution">
    <text evidence="7">The sequence shown here is derived from an EMBL/GenBank/DDBJ whole genome shotgun (WGS) entry which is preliminary data.</text>
</comment>
<dbReference type="EMBL" id="BTRK01000002">
    <property type="protein sequence ID" value="GMR37871.1"/>
    <property type="molecule type" value="Genomic_DNA"/>
</dbReference>
<keyword evidence="8" id="KW-1185">Reference proteome</keyword>
<gene>
    <name evidence="7" type="ORF">PMAYCL1PPCAC_08066</name>
</gene>
<keyword evidence="4 5" id="KW-0067">ATP-binding</keyword>
<dbReference type="Proteomes" id="UP001328107">
    <property type="component" value="Unassembled WGS sequence"/>
</dbReference>
<protein>
    <recommendedName>
        <fullName evidence="6">Protein kinase domain-containing protein</fullName>
    </recommendedName>
</protein>
<feature type="binding site" evidence="5">
    <location>
        <position position="315"/>
    </location>
    <ligand>
        <name>ATP</name>
        <dbReference type="ChEBI" id="CHEBI:30616"/>
    </ligand>
</feature>
<dbReference type="GO" id="GO:0005524">
    <property type="term" value="F:ATP binding"/>
    <property type="evidence" value="ECO:0007669"/>
    <property type="project" value="UniProtKB-UniRule"/>
</dbReference>
<name>A0AAN4ZEY2_9BILA</name>
<evidence type="ECO:0000259" key="6">
    <source>
        <dbReference type="PROSITE" id="PS50011"/>
    </source>
</evidence>
<evidence type="ECO:0000256" key="3">
    <source>
        <dbReference type="ARBA" id="ARBA00022777"/>
    </source>
</evidence>
<evidence type="ECO:0000313" key="8">
    <source>
        <dbReference type="Proteomes" id="UP001328107"/>
    </source>
</evidence>
<feature type="non-terminal residue" evidence="7">
    <location>
        <position position="1"/>
    </location>
</feature>
<dbReference type="SUPFAM" id="SSF56112">
    <property type="entry name" value="Protein kinase-like (PK-like)"/>
    <property type="match status" value="1"/>
</dbReference>
<dbReference type="Gene3D" id="3.30.200.20">
    <property type="entry name" value="Phosphorylase Kinase, domain 1"/>
    <property type="match status" value="1"/>
</dbReference>
<keyword evidence="2 5" id="KW-0547">Nucleotide-binding</keyword>
<evidence type="ECO:0000313" key="7">
    <source>
        <dbReference type="EMBL" id="GMR37871.1"/>
    </source>
</evidence>
<dbReference type="GO" id="GO:0005634">
    <property type="term" value="C:nucleus"/>
    <property type="evidence" value="ECO:0007669"/>
    <property type="project" value="TreeGrafter"/>
</dbReference>
<evidence type="ECO:0000256" key="1">
    <source>
        <dbReference type="ARBA" id="ARBA00022679"/>
    </source>
</evidence>
<dbReference type="InterPro" id="IPR017441">
    <property type="entry name" value="Protein_kinase_ATP_BS"/>
</dbReference>
<proteinExistence type="predicted"/>